<feature type="compositionally biased region" description="Basic and acidic residues" evidence="1">
    <location>
        <begin position="157"/>
        <end position="196"/>
    </location>
</feature>
<evidence type="ECO:0000313" key="3">
    <source>
        <dbReference type="Proteomes" id="UP001454036"/>
    </source>
</evidence>
<dbReference type="PANTHER" id="PTHR36364">
    <property type="entry name" value="OS03G0203000 PROTEIN"/>
    <property type="match status" value="1"/>
</dbReference>
<feature type="compositionally biased region" description="Basic and acidic residues" evidence="1">
    <location>
        <begin position="63"/>
        <end position="76"/>
    </location>
</feature>
<comment type="caution">
    <text evidence="2">The sequence shown here is derived from an EMBL/GenBank/DDBJ whole genome shotgun (WGS) entry which is preliminary data.</text>
</comment>
<feature type="compositionally biased region" description="Basic and acidic residues" evidence="1">
    <location>
        <begin position="228"/>
        <end position="250"/>
    </location>
</feature>
<keyword evidence="3" id="KW-1185">Reference proteome</keyword>
<evidence type="ECO:0000313" key="2">
    <source>
        <dbReference type="EMBL" id="GAA0187099.1"/>
    </source>
</evidence>
<dbReference type="AlphaFoldDB" id="A0AAV3S2V2"/>
<organism evidence="2 3">
    <name type="scientific">Lithospermum erythrorhizon</name>
    <name type="common">Purple gromwell</name>
    <name type="synonym">Lithospermum officinale var. erythrorhizon</name>
    <dbReference type="NCBI Taxonomy" id="34254"/>
    <lineage>
        <taxon>Eukaryota</taxon>
        <taxon>Viridiplantae</taxon>
        <taxon>Streptophyta</taxon>
        <taxon>Embryophyta</taxon>
        <taxon>Tracheophyta</taxon>
        <taxon>Spermatophyta</taxon>
        <taxon>Magnoliopsida</taxon>
        <taxon>eudicotyledons</taxon>
        <taxon>Gunneridae</taxon>
        <taxon>Pentapetalae</taxon>
        <taxon>asterids</taxon>
        <taxon>lamiids</taxon>
        <taxon>Boraginales</taxon>
        <taxon>Boraginaceae</taxon>
        <taxon>Boraginoideae</taxon>
        <taxon>Lithospermeae</taxon>
        <taxon>Lithospermum</taxon>
    </lineage>
</organism>
<dbReference type="PANTHER" id="PTHR36364:SF1">
    <property type="entry name" value="OS03G0203000 PROTEIN"/>
    <property type="match status" value="1"/>
</dbReference>
<dbReference type="EMBL" id="BAABME010014345">
    <property type="protein sequence ID" value="GAA0187099.1"/>
    <property type="molecule type" value="Genomic_DNA"/>
</dbReference>
<proteinExistence type="predicted"/>
<feature type="compositionally biased region" description="Basic and acidic residues" evidence="1">
    <location>
        <begin position="128"/>
        <end position="145"/>
    </location>
</feature>
<sequence>MASDAKGHRSRFHQQPSPKRSRRNGKVEIQRPPLGSKLDSITHSGQELKRIYHTGDSVPLQKLSDEDQGGWKDSRAWHVQRSSRTASRDTRRKEHMVKAHGEDDGHWRPDKFSELQSRTNPSARKRPAFREHKVAAEAVKTERTAADPQKPNHSKRPASESEKQNVREGHNYSSWDRRERPPIGVRGEADRKDIWKGKFPSTYRYGDDNRRDRFAATQGNRLGGGIPEKWKHDLFDEANRGPPRKSEEDQIAKVEALLAS</sequence>
<evidence type="ECO:0000256" key="1">
    <source>
        <dbReference type="SAM" id="MobiDB-lite"/>
    </source>
</evidence>
<gene>
    <name evidence="2" type="ORF">LIER_34387</name>
</gene>
<dbReference type="Proteomes" id="UP001454036">
    <property type="component" value="Unassembled WGS sequence"/>
</dbReference>
<feature type="region of interest" description="Disordered" evidence="1">
    <location>
        <begin position="1"/>
        <end position="250"/>
    </location>
</feature>
<protein>
    <recommendedName>
        <fullName evidence="4">Btz domain-containing protein</fullName>
    </recommendedName>
</protein>
<reference evidence="2 3" key="1">
    <citation type="submission" date="2024-01" db="EMBL/GenBank/DDBJ databases">
        <title>The complete chloroplast genome sequence of Lithospermum erythrorhizon: insights into the phylogenetic relationship among Boraginaceae species and the maternal lineages of purple gromwells.</title>
        <authorList>
            <person name="Okada T."/>
            <person name="Watanabe K."/>
        </authorList>
    </citation>
    <scope>NUCLEOTIDE SEQUENCE [LARGE SCALE GENOMIC DNA]</scope>
</reference>
<accession>A0AAV3S2V2</accession>
<name>A0AAV3S2V2_LITER</name>
<feature type="compositionally biased region" description="Basic and acidic residues" evidence="1">
    <location>
        <begin position="205"/>
        <end position="214"/>
    </location>
</feature>
<feature type="compositionally biased region" description="Basic and acidic residues" evidence="1">
    <location>
        <begin position="86"/>
        <end position="113"/>
    </location>
</feature>
<evidence type="ECO:0008006" key="4">
    <source>
        <dbReference type="Google" id="ProtNLM"/>
    </source>
</evidence>